<dbReference type="STRING" id="546364.SAMN04489730_6532"/>
<evidence type="ECO:0000313" key="3">
    <source>
        <dbReference type="Proteomes" id="UP000182740"/>
    </source>
</evidence>
<gene>
    <name evidence="2" type="ORF">SAMN04489730_6532</name>
</gene>
<keyword evidence="3" id="KW-1185">Reference proteome</keyword>
<protein>
    <submittedName>
        <fullName evidence="2">Uncharacterized protein</fullName>
    </submittedName>
</protein>
<feature type="region of interest" description="Disordered" evidence="1">
    <location>
        <begin position="119"/>
        <end position="143"/>
    </location>
</feature>
<name>A0A1K1SSP2_9PSEU</name>
<evidence type="ECO:0000256" key="1">
    <source>
        <dbReference type="SAM" id="MobiDB-lite"/>
    </source>
</evidence>
<proteinExistence type="predicted"/>
<dbReference type="AlphaFoldDB" id="A0A1K1SSP2"/>
<accession>A0A1K1SSP2</accession>
<dbReference type="RefSeq" id="WP_072479847.1">
    <property type="nucleotide sequence ID" value="NZ_FPJG01000006.1"/>
</dbReference>
<dbReference type="Proteomes" id="UP000182740">
    <property type="component" value="Unassembled WGS sequence"/>
</dbReference>
<reference evidence="3" key="1">
    <citation type="submission" date="2016-11" db="EMBL/GenBank/DDBJ databases">
        <authorList>
            <person name="Varghese N."/>
            <person name="Submissions S."/>
        </authorList>
    </citation>
    <scope>NUCLEOTIDE SEQUENCE [LARGE SCALE GENOMIC DNA]</scope>
    <source>
        <strain evidence="3">DSM 44671</strain>
    </source>
</reference>
<sequence length="143" mass="15498">MSSIASCPCGTAISAIVTNEVGAEEATAAYERTVMQAMASGARFYVRWHDTGHTPADAAAELALIARHLRITLAQLEQHLAETPSAHQQPATLAEQLRFFARSYGHIAARLYREAERVDARVPSARPVPDSSTHAGTAEDSRW</sequence>
<organism evidence="2 3">
    <name type="scientific">Amycolatopsis australiensis</name>
    <dbReference type="NCBI Taxonomy" id="546364"/>
    <lineage>
        <taxon>Bacteria</taxon>
        <taxon>Bacillati</taxon>
        <taxon>Actinomycetota</taxon>
        <taxon>Actinomycetes</taxon>
        <taxon>Pseudonocardiales</taxon>
        <taxon>Pseudonocardiaceae</taxon>
        <taxon>Amycolatopsis</taxon>
    </lineage>
</organism>
<dbReference type="EMBL" id="FPJG01000006">
    <property type="protein sequence ID" value="SFW86901.1"/>
    <property type="molecule type" value="Genomic_DNA"/>
</dbReference>
<evidence type="ECO:0000313" key="2">
    <source>
        <dbReference type="EMBL" id="SFW86901.1"/>
    </source>
</evidence>